<dbReference type="InParanoid" id="A0A0P0XN31"/>
<name>A0A0P0XN31_ORYSJ</name>
<dbReference type="InterPro" id="IPR023395">
    <property type="entry name" value="MCP_dom_sf"/>
</dbReference>
<proteinExistence type="predicted"/>
<gene>
    <name evidence="4" type="ordered locus">Os09g0388550</name>
    <name evidence="4" type="ORF">OSNPB_090388550</name>
</gene>
<dbReference type="eggNOG" id="KOG0770">
    <property type="taxonomic scope" value="Eukaryota"/>
</dbReference>
<evidence type="ECO:0000313" key="5">
    <source>
        <dbReference type="Proteomes" id="UP000059680"/>
    </source>
</evidence>
<dbReference type="PaxDb" id="39947-A0A0P0XN31"/>
<reference evidence="5" key="1">
    <citation type="journal article" date="2005" name="Nature">
        <title>The map-based sequence of the rice genome.</title>
        <authorList>
            <consortium name="International rice genome sequencing project (IRGSP)"/>
            <person name="Matsumoto T."/>
            <person name="Wu J."/>
            <person name="Kanamori H."/>
            <person name="Katayose Y."/>
            <person name="Fujisawa M."/>
            <person name="Namiki N."/>
            <person name="Mizuno H."/>
            <person name="Yamamoto K."/>
            <person name="Antonio B.A."/>
            <person name="Baba T."/>
            <person name="Sakata K."/>
            <person name="Nagamura Y."/>
            <person name="Aoki H."/>
            <person name="Arikawa K."/>
            <person name="Arita K."/>
            <person name="Bito T."/>
            <person name="Chiden Y."/>
            <person name="Fujitsuka N."/>
            <person name="Fukunaka R."/>
            <person name="Hamada M."/>
            <person name="Harada C."/>
            <person name="Hayashi A."/>
            <person name="Hijishita S."/>
            <person name="Honda M."/>
            <person name="Hosokawa S."/>
            <person name="Ichikawa Y."/>
            <person name="Idonuma A."/>
            <person name="Iijima M."/>
            <person name="Ikeda M."/>
            <person name="Ikeno M."/>
            <person name="Ito K."/>
            <person name="Ito S."/>
            <person name="Ito T."/>
            <person name="Ito Y."/>
            <person name="Ito Y."/>
            <person name="Iwabuchi A."/>
            <person name="Kamiya K."/>
            <person name="Karasawa W."/>
            <person name="Kurita K."/>
            <person name="Katagiri S."/>
            <person name="Kikuta A."/>
            <person name="Kobayashi H."/>
            <person name="Kobayashi N."/>
            <person name="Machita K."/>
            <person name="Maehara T."/>
            <person name="Masukawa M."/>
            <person name="Mizubayashi T."/>
            <person name="Mukai Y."/>
            <person name="Nagasaki H."/>
            <person name="Nagata Y."/>
            <person name="Naito S."/>
            <person name="Nakashima M."/>
            <person name="Nakama Y."/>
            <person name="Nakamichi Y."/>
            <person name="Nakamura M."/>
            <person name="Meguro A."/>
            <person name="Negishi M."/>
            <person name="Ohta I."/>
            <person name="Ohta T."/>
            <person name="Okamoto M."/>
            <person name="Ono N."/>
            <person name="Saji S."/>
            <person name="Sakaguchi M."/>
            <person name="Sakai K."/>
            <person name="Shibata M."/>
            <person name="Shimokawa T."/>
            <person name="Song J."/>
            <person name="Takazaki Y."/>
            <person name="Terasawa K."/>
            <person name="Tsugane M."/>
            <person name="Tsuji K."/>
            <person name="Ueda S."/>
            <person name="Waki K."/>
            <person name="Yamagata H."/>
            <person name="Yamamoto M."/>
            <person name="Yamamoto S."/>
            <person name="Yamane H."/>
            <person name="Yoshiki S."/>
            <person name="Yoshihara R."/>
            <person name="Yukawa K."/>
            <person name="Zhong H."/>
            <person name="Yano M."/>
            <person name="Yuan Q."/>
            <person name="Ouyang S."/>
            <person name="Liu J."/>
            <person name="Jones K.M."/>
            <person name="Gansberger K."/>
            <person name="Moffat K."/>
            <person name="Hill J."/>
            <person name="Bera J."/>
            <person name="Fadrosh D."/>
            <person name="Jin S."/>
            <person name="Johri S."/>
            <person name="Kim M."/>
            <person name="Overton L."/>
            <person name="Reardon M."/>
            <person name="Tsitrin T."/>
            <person name="Vuong H."/>
            <person name="Weaver B."/>
            <person name="Ciecko A."/>
            <person name="Tallon L."/>
            <person name="Jackson J."/>
            <person name="Pai G."/>
            <person name="Aken S.V."/>
            <person name="Utterback T."/>
            <person name="Reidmuller S."/>
            <person name="Feldblyum T."/>
            <person name="Hsiao J."/>
            <person name="Zismann V."/>
            <person name="Iobst S."/>
            <person name="de Vazeille A.R."/>
            <person name="Buell C.R."/>
            <person name="Ying K."/>
            <person name="Li Y."/>
            <person name="Lu T."/>
            <person name="Huang Y."/>
            <person name="Zhao Q."/>
            <person name="Feng Q."/>
            <person name="Zhang L."/>
            <person name="Zhu J."/>
            <person name="Weng Q."/>
            <person name="Mu J."/>
            <person name="Lu Y."/>
            <person name="Fan D."/>
            <person name="Liu Y."/>
            <person name="Guan J."/>
            <person name="Zhang Y."/>
            <person name="Yu S."/>
            <person name="Liu X."/>
            <person name="Zhang Y."/>
            <person name="Hong G."/>
            <person name="Han B."/>
            <person name="Choisne N."/>
            <person name="Demange N."/>
            <person name="Orjeda G."/>
            <person name="Samain S."/>
            <person name="Cattolico L."/>
            <person name="Pelletier E."/>
            <person name="Couloux A."/>
            <person name="Segurens B."/>
            <person name="Wincker P."/>
            <person name="D'Hont A."/>
            <person name="Scarpelli C."/>
            <person name="Weissenbach J."/>
            <person name="Salanoubat M."/>
            <person name="Quetier F."/>
            <person name="Yu Y."/>
            <person name="Kim H.R."/>
            <person name="Rambo T."/>
            <person name="Currie J."/>
            <person name="Collura K."/>
            <person name="Luo M."/>
            <person name="Yang T."/>
            <person name="Ammiraju J.S.S."/>
            <person name="Engler F."/>
            <person name="Soderlund C."/>
            <person name="Wing R.A."/>
            <person name="Palmer L.E."/>
            <person name="de la Bastide M."/>
            <person name="Spiegel L."/>
            <person name="Nascimento L."/>
            <person name="Zutavern T."/>
            <person name="O'Shaughnessy A."/>
            <person name="Dike S."/>
            <person name="Dedhia N."/>
            <person name="Preston R."/>
            <person name="Balija V."/>
            <person name="McCombie W.R."/>
            <person name="Chow T."/>
            <person name="Chen H."/>
            <person name="Chung M."/>
            <person name="Chen C."/>
            <person name="Shaw J."/>
            <person name="Wu H."/>
            <person name="Hsiao K."/>
            <person name="Chao Y."/>
            <person name="Chu M."/>
            <person name="Cheng C."/>
            <person name="Hour A."/>
            <person name="Lee P."/>
            <person name="Lin S."/>
            <person name="Lin Y."/>
            <person name="Liou J."/>
            <person name="Liu S."/>
            <person name="Hsing Y."/>
            <person name="Raghuvanshi S."/>
            <person name="Mohanty A."/>
            <person name="Bharti A.K."/>
            <person name="Gaur A."/>
            <person name="Gupta V."/>
            <person name="Kumar D."/>
            <person name="Ravi V."/>
            <person name="Vij S."/>
            <person name="Kapur A."/>
            <person name="Khurana P."/>
            <person name="Khurana P."/>
            <person name="Khurana J.P."/>
            <person name="Tyagi A.K."/>
            <person name="Gaikwad K."/>
            <person name="Singh A."/>
            <person name="Dalal V."/>
            <person name="Srivastava S."/>
            <person name="Dixit A."/>
            <person name="Pal A.K."/>
            <person name="Ghazi I.A."/>
            <person name="Yadav M."/>
            <person name="Pandit A."/>
            <person name="Bhargava A."/>
            <person name="Sureshbabu K."/>
            <person name="Batra K."/>
            <person name="Sharma T.R."/>
            <person name="Mohapatra T."/>
            <person name="Singh N.K."/>
            <person name="Messing J."/>
            <person name="Nelson A.B."/>
            <person name="Fuks G."/>
            <person name="Kavchok S."/>
            <person name="Keizer G."/>
            <person name="Linton E."/>
            <person name="Llaca V."/>
            <person name="Song R."/>
            <person name="Tanyolac B."/>
            <person name="Young S."/>
            <person name="Ho-Il K."/>
            <person name="Hahn J.H."/>
            <person name="Sangsakoo G."/>
            <person name="Vanavichit A."/>
            <person name="de Mattos Luiz.A.T."/>
            <person name="Zimmer P.D."/>
            <person name="Malone G."/>
            <person name="Dellagostin O."/>
            <person name="de Oliveira A.C."/>
            <person name="Bevan M."/>
            <person name="Bancroft I."/>
            <person name="Minx P."/>
            <person name="Cordum H."/>
            <person name="Wilson R."/>
            <person name="Cheng Z."/>
            <person name="Jin W."/>
            <person name="Jiang J."/>
            <person name="Leong S.A."/>
            <person name="Iwama H."/>
            <person name="Gojobori T."/>
            <person name="Itoh T."/>
            <person name="Niimura Y."/>
            <person name="Fujii Y."/>
            <person name="Habara T."/>
            <person name="Sakai H."/>
            <person name="Sato Y."/>
            <person name="Wilson G."/>
            <person name="Kumar K."/>
            <person name="McCouch S."/>
            <person name="Juretic N."/>
            <person name="Hoen D."/>
            <person name="Wright S."/>
            <person name="Bruskiewich R."/>
            <person name="Bureau T."/>
            <person name="Miyao A."/>
            <person name="Hirochika H."/>
            <person name="Nishikawa T."/>
            <person name="Kadowaki K."/>
            <person name="Sugiura M."/>
            <person name="Burr B."/>
            <person name="Sasaki T."/>
        </authorList>
    </citation>
    <scope>NUCLEOTIDE SEQUENCE [LARGE SCALE GENOMIC DNA]</scope>
    <source>
        <strain evidence="5">cv. Nipponbare</strain>
    </source>
</reference>
<dbReference type="SUPFAM" id="SSF103506">
    <property type="entry name" value="Mitochondrial carrier"/>
    <property type="match status" value="1"/>
</dbReference>
<protein>
    <submittedName>
        <fullName evidence="4">Os09g0388550 protein</fullName>
    </submittedName>
</protein>
<evidence type="ECO:0000313" key="4">
    <source>
        <dbReference type="EMBL" id="BAT07895.1"/>
    </source>
</evidence>
<dbReference type="GO" id="GO:0016020">
    <property type="term" value="C:membrane"/>
    <property type="evidence" value="ECO:0007669"/>
    <property type="project" value="UniProtKB-SubCell"/>
</dbReference>
<evidence type="ECO:0000256" key="2">
    <source>
        <dbReference type="ARBA" id="ARBA00022692"/>
    </source>
</evidence>
<organism evidence="4 5">
    <name type="scientific">Oryza sativa subsp. japonica</name>
    <name type="common">Rice</name>
    <dbReference type="NCBI Taxonomy" id="39947"/>
    <lineage>
        <taxon>Eukaryota</taxon>
        <taxon>Viridiplantae</taxon>
        <taxon>Streptophyta</taxon>
        <taxon>Embryophyta</taxon>
        <taxon>Tracheophyta</taxon>
        <taxon>Spermatophyta</taxon>
        <taxon>Magnoliopsida</taxon>
        <taxon>Liliopsida</taxon>
        <taxon>Poales</taxon>
        <taxon>Poaceae</taxon>
        <taxon>BOP clade</taxon>
        <taxon>Oryzoideae</taxon>
        <taxon>Oryzeae</taxon>
        <taxon>Oryzinae</taxon>
        <taxon>Oryza</taxon>
        <taxon>Oryza sativa</taxon>
    </lineage>
</organism>
<keyword evidence="5" id="KW-1185">Reference proteome</keyword>
<accession>A0A0P0XN31</accession>
<sequence length="147" mass="16252">MHCACYGFYRGISPGVTGSLATGTTYISVIESTKTWLEIVNPKLSGHWSHFIAGAIALPPYYRIGGAKPQSLRHVTLGLHAMLHNLMRRDLLSLRSSLSTLVVRIPTQGICAVVLVVSRLELLQGTHATTRSFAQRKGYRCFVRKRS</sequence>
<dbReference type="AlphaFoldDB" id="A0A0P0XN31"/>
<dbReference type="Proteomes" id="UP000059680">
    <property type="component" value="Chromosome 9"/>
</dbReference>
<keyword evidence="2" id="KW-0812">Transmembrane</keyword>
<comment type="subcellular location">
    <subcellularLocation>
        <location evidence="1">Membrane</location>
    </subcellularLocation>
</comment>
<evidence type="ECO:0000256" key="3">
    <source>
        <dbReference type="ARBA" id="ARBA00023136"/>
    </source>
</evidence>
<reference evidence="4 5" key="2">
    <citation type="journal article" date="2013" name="Plant Cell Physiol.">
        <title>Rice Annotation Project Database (RAP-DB): an integrative and interactive database for rice genomics.</title>
        <authorList>
            <person name="Sakai H."/>
            <person name="Lee S.S."/>
            <person name="Tanaka T."/>
            <person name="Numa H."/>
            <person name="Kim J."/>
            <person name="Kawahara Y."/>
            <person name="Wakimoto H."/>
            <person name="Yang C.C."/>
            <person name="Iwamoto M."/>
            <person name="Abe T."/>
            <person name="Yamada Y."/>
            <person name="Muto A."/>
            <person name="Inokuchi H."/>
            <person name="Ikemura T."/>
            <person name="Matsumoto T."/>
            <person name="Sasaki T."/>
            <person name="Itoh T."/>
        </authorList>
    </citation>
    <scope>NUCLEOTIDE SEQUENCE [LARGE SCALE GENOMIC DNA]</scope>
    <source>
        <strain evidence="5">cv. Nipponbare</strain>
    </source>
</reference>
<dbReference type="EMBL" id="AP014965">
    <property type="protein sequence ID" value="BAT07895.1"/>
    <property type="molecule type" value="Genomic_DNA"/>
</dbReference>
<evidence type="ECO:0000256" key="1">
    <source>
        <dbReference type="ARBA" id="ARBA00004370"/>
    </source>
</evidence>
<keyword evidence="3" id="KW-0472">Membrane</keyword>
<dbReference type="Gramene" id="Os09t0388550-00">
    <property type="protein sequence ID" value="Os09t0388550-00"/>
    <property type="gene ID" value="Os09g0388550"/>
</dbReference>
<reference evidence="4 5" key="3">
    <citation type="journal article" date="2013" name="Rice">
        <title>Improvement of the Oryza sativa Nipponbare reference genome using next generation sequence and optical map data.</title>
        <authorList>
            <person name="Kawahara Y."/>
            <person name="de la Bastide M."/>
            <person name="Hamilton J.P."/>
            <person name="Kanamori H."/>
            <person name="McCombie W.R."/>
            <person name="Ouyang S."/>
            <person name="Schwartz D.C."/>
            <person name="Tanaka T."/>
            <person name="Wu J."/>
            <person name="Zhou S."/>
            <person name="Childs K.L."/>
            <person name="Davidson R.M."/>
            <person name="Lin H."/>
            <person name="Quesada-Ocampo L."/>
            <person name="Vaillancourt B."/>
            <person name="Sakai H."/>
            <person name="Lee S.S."/>
            <person name="Kim J."/>
            <person name="Numa H."/>
            <person name="Itoh T."/>
            <person name="Buell C.R."/>
            <person name="Matsumoto T."/>
        </authorList>
    </citation>
    <scope>NUCLEOTIDE SEQUENCE [LARGE SCALE GENOMIC DNA]</scope>
    <source>
        <strain evidence="5">cv. Nipponbare</strain>
    </source>
</reference>